<comment type="caution">
    <text evidence="2">The sequence shown here is derived from an EMBL/GenBank/DDBJ whole genome shotgun (WGS) entry which is preliminary data.</text>
</comment>
<evidence type="ECO:0000256" key="1">
    <source>
        <dbReference type="SAM" id="Phobius"/>
    </source>
</evidence>
<protein>
    <submittedName>
        <fullName evidence="2">Carboxypeptidase regulatory-like domain-containing protein</fullName>
    </submittedName>
</protein>
<keyword evidence="2" id="KW-0378">Hydrolase</keyword>
<gene>
    <name evidence="2" type="ORF">ENU21_02350</name>
</gene>
<dbReference type="EMBL" id="DTBQ01000067">
    <property type="protein sequence ID" value="HGM46581.1"/>
    <property type="molecule type" value="Genomic_DNA"/>
</dbReference>
<organism evidence="2">
    <name type="scientific">Thermofilum pendens</name>
    <dbReference type="NCBI Taxonomy" id="2269"/>
    <lineage>
        <taxon>Archaea</taxon>
        <taxon>Thermoproteota</taxon>
        <taxon>Thermoprotei</taxon>
        <taxon>Thermofilales</taxon>
        <taxon>Thermofilaceae</taxon>
        <taxon>Thermofilum</taxon>
    </lineage>
</organism>
<evidence type="ECO:0000313" key="2">
    <source>
        <dbReference type="EMBL" id="HGM46581.1"/>
    </source>
</evidence>
<feature type="transmembrane region" description="Helical" evidence="1">
    <location>
        <begin position="638"/>
        <end position="656"/>
    </location>
</feature>
<proteinExistence type="predicted"/>
<dbReference type="AlphaFoldDB" id="A0A7C4D1Y6"/>
<keyword evidence="1" id="KW-0472">Membrane</keyword>
<sequence length="704" mass="76573">MGTLRSGALLAVLVILALAVKAAAVQSAEKPTSMYIFSNQTLLNATVHLKTCKGENVIQAPLQPPTILLKGINFSREFSCFPNFTCIVEYPLPGNYSLEVRWLNRVIYAGTVDLNASGSQIHINTRTAYVGFFVRTAERRDLRDQSVELYIEPYRLIARSGQIVLLPFGVIKYRVQFAWVQDIVLAVSGESTVGCDTGAIEVRLPLLSRLTFVLQALGGVPATGINGSAELFFNGTRIASADLLRSNIIDLTYAPLGRYTIKVYLSGRLSSELYVDVTEKNNTYTVMLPVASIVKLKVLDARGEIVSDETLVAQLTDPLGRLFSERLTSGAIVLNSMPLGRYELEIFSEKLGRAIGRSSFEVQGSDSTIFREVSVSIARVRVSVQAEGSSTLPERSKVTVKSLGVLLLSRYLDSPRESVTGDLGYLPLGAIVQIEYSYDTFSYSVELSAGGGVLALRVPIYDIAVKFVDLDGQPVSGCTATLSSPYLNYAADLSGWMLEIKHVPLSDLLISVKCSNVEVARSKVSASELKTGNITVTVNVKALEITVKNLLGKPVSGAKVLVRVSSPSGVVNLTSTTGDDGVAVLYRVPLPPSSNISLHVSYRGFTYAGVLSPSEKSREVILDVLIDTPLLTLSATQALLAILGASVLAGTLIVVLRKYLHLKTLREMFASPFEEERESLIGRLKRILERKREEKEEEEISLFG</sequence>
<reference evidence="2" key="1">
    <citation type="journal article" date="2020" name="mSystems">
        <title>Genome- and Community-Level Interaction Insights into Carbon Utilization and Element Cycling Functions of Hydrothermarchaeota in Hydrothermal Sediment.</title>
        <authorList>
            <person name="Zhou Z."/>
            <person name="Liu Y."/>
            <person name="Xu W."/>
            <person name="Pan J."/>
            <person name="Luo Z.H."/>
            <person name="Li M."/>
        </authorList>
    </citation>
    <scope>NUCLEOTIDE SEQUENCE</scope>
    <source>
        <strain evidence="2">SpSt-649</strain>
    </source>
</reference>
<dbReference type="GO" id="GO:0004180">
    <property type="term" value="F:carboxypeptidase activity"/>
    <property type="evidence" value="ECO:0007669"/>
    <property type="project" value="UniProtKB-KW"/>
</dbReference>
<accession>A0A7C4D1Y6</accession>
<keyword evidence="1" id="KW-1133">Transmembrane helix</keyword>
<keyword evidence="1" id="KW-0812">Transmembrane</keyword>
<keyword evidence="2" id="KW-0645">Protease</keyword>
<keyword evidence="2" id="KW-0121">Carboxypeptidase</keyword>
<name>A0A7C4D1Y6_THEPE</name>